<dbReference type="GO" id="GO:0016887">
    <property type="term" value="F:ATP hydrolysis activity"/>
    <property type="evidence" value="ECO:0007669"/>
    <property type="project" value="InterPro"/>
</dbReference>
<evidence type="ECO:0000313" key="4">
    <source>
        <dbReference type="EnsemblMetazoa" id="GPPI042350-PA"/>
    </source>
</evidence>
<dbReference type="GO" id="GO:0005739">
    <property type="term" value="C:mitochondrion"/>
    <property type="evidence" value="ECO:0007669"/>
    <property type="project" value="TreeGrafter"/>
</dbReference>
<evidence type="ECO:0000256" key="3">
    <source>
        <dbReference type="SAM" id="MobiDB-lite"/>
    </source>
</evidence>
<keyword evidence="1" id="KW-0547">Nucleotide-binding</keyword>
<evidence type="ECO:0000256" key="2">
    <source>
        <dbReference type="ARBA" id="ARBA00022840"/>
    </source>
</evidence>
<reference evidence="4" key="2">
    <citation type="submission" date="2020-05" db="UniProtKB">
        <authorList>
            <consortium name="EnsemblMetazoa"/>
        </authorList>
    </citation>
    <scope>IDENTIFICATION</scope>
    <source>
        <strain evidence="4">IAEA</strain>
    </source>
</reference>
<dbReference type="Proteomes" id="UP000092460">
    <property type="component" value="Unassembled WGS sequence"/>
</dbReference>
<accession>A0A1B0BW47</accession>
<dbReference type="InterPro" id="IPR005654">
    <property type="entry name" value="ATPase_AFG1-like"/>
</dbReference>
<keyword evidence="5" id="KW-1185">Reference proteome</keyword>
<dbReference type="AlphaFoldDB" id="A0A1B0BW47"/>
<evidence type="ECO:0000256" key="1">
    <source>
        <dbReference type="ARBA" id="ARBA00022741"/>
    </source>
</evidence>
<name>A0A1B0BW47_9MUSC</name>
<sequence>KYSNPSHSPRNSRHSFEGNISPDQNVRQSKLNVSVDNVEHKNKIIARKNRRSSIHDERRHQSYWDAMHDKETMTYNKDATTNVFTGEEEFFAFDRTISRLYEMQSRVYWEKWAKSH</sequence>
<dbReference type="VEuPathDB" id="VectorBase:GPPI042350"/>
<dbReference type="GO" id="GO:0005524">
    <property type="term" value="F:ATP binding"/>
    <property type="evidence" value="ECO:0007669"/>
    <property type="project" value="UniProtKB-KW"/>
</dbReference>
<protein>
    <submittedName>
        <fullName evidence="4">Uncharacterized protein</fullName>
    </submittedName>
</protein>
<dbReference type="PANTHER" id="PTHR12169:SF6">
    <property type="entry name" value="AFG1-LIKE ATPASE"/>
    <property type="match status" value="1"/>
</dbReference>
<organism evidence="4 5">
    <name type="scientific">Glossina palpalis gambiensis</name>
    <dbReference type="NCBI Taxonomy" id="67801"/>
    <lineage>
        <taxon>Eukaryota</taxon>
        <taxon>Metazoa</taxon>
        <taxon>Ecdysozoa</taxon>
        <taxon>Arthropoda</taxon>
        <taxon>Hexapoda</taxon>
        <taxon>Insecta</taxon>
        <taxon>Pterygota</taxon>
        <taxon>Neoptera</taxon>
        <taxon>Endopterygota</taxon>
        <taxon>Diptera</taxon>
        <taxon>Brachycera</taxon>
        <taxon>Muscomorpha</taxon>
        <taxon>Hippoboscoidea</taxon>
        <taxon>Glossinidae</taxon>
        <taxon>Glossina</taxon>
    </lineage>
</organism>
<proteinExistence type="predicted"/>
<keyword evidence="2" id="KW-0067">ATP-binding</keyword>
<dbReference type="PANTHER" id="PTHR12169">
    <property type="entry name" value="ATPASE N2B"/>
    <property type="match status" value="1"/>
</dbReference>
<dbReference type="EnsemblMetazoa" id="GPPI042350-RA">
    <property type="protein sequence ID" value="GPPI042350-PA"/>
    <property type="gene ID" value="GPPI042350"/>
</dbReference>
<reference evidence="5" key="1">
    <citation type="submission" date="2015-01" db="EMBL/GenBank/DDBJ databases">
        <authorList>
            <person name="Aksoy S."/>
            <person name="Warren W."/>
            <person name="Wilson R.K."/>
        </authorList>
    </citation>
    <scope>NUCLEOTIDE SEQUENCE [LARGE SCALE GENOMIC DNA]</scope>
    <source>
        <strain evidence="5">IAEA</strain>
    </source>
</reference>
<feature type="region of interest" description="Disordered" evidence="3">
    <location>
        <begin position="1"/>
        <end position="27"/>
    </location>
</feature>
<dbReference type="EMBL" id="JXJN01021590">
    <property type="status" value="NOT_ANNOTATED_CDS"/>
    <property type="molecule type" value="Genomic_DNA"/>
</dbReference>
<evidence type="ECO:0000313" key="5">
    <source>
        <dbReference type="Proteomes" id="UP000092460"/>
    </source>
</evidence>